<dbReference type="InterPro" id="IPR051421">
    <property type="entry name" value="RNA_Proc_DNA_Dmg_Regulator"/>
</dbReference>
<dbReference type="InterPro" id="IPR003604">
    <property type="entry name" value="Matrin/U1-like-C_Znf_C2H2"/>
</dbReference>
<dbReference type="Pfam" id="PF11931">
    <property type="entry name" value="SF3a60_Prp9_C"/>
    <property type="match status" value="1"/>
</dbReference>
<dbReference type="Pfam" id="PF12108">
    <property type="entry name" value="SF3a60_bindingd"/>
    <property type="match status" value="1"/>
</dbReference>
<dbReference type="GO" id="GO:0005681">
    <property type="term" value="C:spliceosomal complex"/>
    <property type="evidence" value="ECO:0007669"/>
    <property type="project" value="InterPro"/>
</dbReference>
<dbReference type="GO" id="GO:0003723">
    <property type="term" value="F:RNA binding"/>
    <property type="evidence" value="ECO:0007669"/>
    <property type="project" value="InterPro"/>
</dbReference>
<dbReference type="SUPFAM" id="SSF57667">
    <property type="entry name" value="beta-beta-alpha zinc fingers"/>
    <property type="match status" value="1"/>
</dbReference>
<dbReference type="OrthoDB" id="2160351at2759"/>
<feature type="compositionally biased region" description="Basic and acidic residues" evidence="8">
    <location>
        <begin position="403"/>
        <end position="415"/>
    </location>
</feature>
<dbReference type="GO" id="GO:0000398">
    <property type="term" value="P:mRNA splicing, via spliceosome"/>
    <property type="evidence" value="ECO:0007669"/>
    <property type="project" value="InterPro"/>
</dbReference>
<dbReference type="InterPro" id="IPR031774">
    <property type="entry name" value="SF3A3_dom"/>
</dbReference>
<comment type="similarity">
    <text evidence="2">Belongs to the SF3A3 family.</text>
</comment>
<feature type="domain" description="Matrin-type" evidence="9">
    <location>
        <begin position="473"/>
        <end position="504"/>
    </location>
</feature>
<dbReference type="InterPro" id="IPR021966">
    <property type="entry name" value="SF3a60_bindingd"/>
</dbReference>
<dbReference type="PANTHER" id="PTHR12786:SF2">
    <property type="entry name" value="SPLICING FACTOR 3A SUBUNIT 3"/>
    <property type="match status" value="1"/>
</dbReference>
<dbReference type="InterPro" id="IPR024598">
    <property type="entry name" value="SF3a60/Prp9_C"/>
</dbReference>
<protein>
    <recommendedName>
        <fullName evidence="9">Matrin-type domain-containing protein</fullName>
    </recommendedName>
</protein>
<keyword evidence="4" id="KW-0479">Metal-binding</keyword>
<feature type="compositionally biased region" description="Basic and acidic residues" evidence="8">
    <location>
        <begin position="387"/>
        <end position="396"/>
    </location>
</feature>
<proteinExistence type="inferred from homology"/>
<evidence type="ECO:0000256" key="8">
    <source>
        <dbReference type="SAM" id="MobiDB-lite"/>
    </source>
</evidence>
<feature type="region of interest" description="Disordered" evidence="8">
    <location>
        <begin position="387"/>
        <end position="439"/>
    </location>
</feature>
<organism evidence="11 13">
    <name type="scientific">Puccinia graminis f. sp. tritici</name>
    <dbReference type="NCBI Taxonomy" id="56615"/>
    <lineage>
        <taxon>Eukaryota</taxon>
        <taxon>Fungi</taxon>
        <taxon>Dikarya</taxon>
        <taxon>Basidiomycota</taxon>
        <taxon>Pucciniomycotina</taxon>
        <taxon>Pucciniomycetes</taxon>
        <taxon>Pucciniales</taxon>
        <taxon>Pucciniaceae</taxon>
        <taxon>Puccinia</taxon>
    </lineage>
</organism>
<dbReference type="InterPro" id="IPR000690">
    <property type="entry name" value="Matrin/U1-C_Znf_C2H2"/>
</dbReference>
<name>A0A5B0QH01_PUCGR</name>
<dbReference type="PROSITE" id="PS50171">
    <property type="entry name" value="ZF_MATRIN"/>
    <property type="match status" value="1"/>
</dbReference>
<dbReference type="Proteomes" id="UP000324748">
    <property type="component" value="Unassembled WGS sequence"/>
</dbReference>
<dbReference type="InterPro" id="IPR022755">
    <property type="entry name" value="Znf_C2H2_jaz"/>
</dbReference>
<keyword evidence="3" id="KW-0597">Phosphoprotein</keyword>
<dbReference type="Pfam" id="PF12171">
    <property type="entry name" value="zf-C2H2_jaz"/>
    <property type="match status" value="1"/>
</dbReference>
<evidence type="ECO:0000256" key="4">
    <source>
        <dbReference type="ARBA" id="ARBA00022723"/>
    </source>
</evidence>
<evidence type="ECO:0000313" key="10">
    <source>
        <dbReference type="EMBL" id="KAA1065032.1"/>
    </source>
</evidence>
<evidence type="ECO:0000256" key="7">
    <source>
        <dbReference type="ARBA" id="ARBA00023242"/>
    </source>
</evidence>
<keyword evidence="7" id="KW-0539">Nucleus</keyword>
<dbReference type="EMBL" id="VSWC01000197">
    <property type="protein sequence ID" value="KAA1065032.1"/>
    <property type="molecule type" value="Genomic_DNA"/>
</dbReference>
<dbReference type="Pfam" id="PF16837">
    <property type="entry name" value="SF3A3"/>
    <property type="match status" value="1"/>
</dbReference>
<feature type="compositionally biased region" description="Gly residues" evidence="8">
    <location>
        <begin position="422"/>
        <end position="432"/>
    </location>
</feature>
<reference evidence="12 13" key="1">
    <citation type="submission" date="2019-05" db="EMBL/GenBank/DDBJ databases">
        <title>Emergence of the Ug99 lineage of the wheat stem rust pathogen through somatic hybridization.</title>
        <authorList>
            <person name="Li F."/>
            <person name="Upadhyaya N.M."/>
            <person name="Sperschneider J."/>
            <person name="Matny O."/>
            <person name="Nguyen-Phuc H."/>
            <person name="Mago R."/>
            <person name="Raley C."/>
            <person name="Miller M.E."/>
            <person name="Silverstein K.A.T."/>
            <person name="Henningsen E."/>
            <person name="Hirsch C.D."/>
            <person name="Visser B."/>
            <person name="Pretorius Z.A."/>
            <person name="Steffenson B.J."/>
            <person name="Schwessinger B."/>
            <person name="Dodds P.N."/>
            <person name="Figueroa M."/>
        </authorList>
    </citation>
    <scope>NUCLEOTIDE SEQUENCE [LARGE SCALE GENOMIC DNA]</scope>
    <source>
        <strain evidence="10">21-0</strain>
        <strain evidence="11 13">Ug99</strain>
    </source>
</reference>
<evidence type="ECO:0000259" key="9">
    <source>
        <dbReference type="PROSITE" id="PS50171"/>
    </source>
</evidence>
<gene>
    <name evidence="10" type="ORF">PGT21_022131</name>
    <name evidence="11" type="ORF">PGTUg99_004998</name>
</gene>
<dbReference type="AlphaFoldDB" id="A0A5B0QH01"/>
<dbReference type="PANTHER" id="PTHR12786">
    <property type="entry name" value="SPLICING FACTOR SF3A-RELATED"/>
    <property type="match status" value="1"/>
</dbReference>
<evidence type="ECO:0000256" key="5">
    <source>
        <dbReference type="ARBA" id="ARBA00022771"/>
    </source>
</evidence>
<dbReference type="InterPro" id="IPR013087">
    <property type="entry name" value="Znf_C2H2_type"/>
</dbReference>
<evidence type="ECO:0000256" key="6">
    <source>
        <dbReference type="ARBA" id="ARBA00022833"/>
    </source>
</evidence>
<dbReference type="GO" id="GO:0008270">
    <property type="term" value="F:zinc ion binding"/>
    <property type="evidence" value="ECO:0007669"/>
    <property type="project" value="UniProtKB-KW"/>
</dbReference>
<comment type="caution">
    <text evidence="11">The sequence shown here is derived from an EMBL/GenBank/DDBJ whole genome shotgun (WGS) entry which is preliminary data.</text>
</comment>
<accession>A0A5B0QH01</accession>
<dbReference type="EMBL" id="VDEP01000277">
    <property type="protein sequence ID" value="KAA1112432.1"/>
    <property type="molecule type" value="Genomic_DNA"/>
</dbReference>
<evidence type="ECO:0000313" key="13">
    <source>
        <dbReference type="Proteomes" id="UP000325313"/>
    </source>
</evidence>
<keyword evidence="12" id="KW-1185">Reference proteome</keyword>
<dbReference type="PROSITE" id="PS00028">
    <property type="entry name" value="ZINC_FINGER_C2H2_1"/>
    <property type="match status" value="1"/>
</dbReference>
<evidence type="ECO:0000313" key="11">
    <source>
        <dbReference type="EMBL" id="KAA1112432.1"/>
    </source>
</evidence>
<comment type="subcellular location">
    <subcellularLocation>
        <location evidence="1">Nucleus</location>
    </subcellularLocation>
</comment>
<evidence type="ECO:0000256" key="1">
    <source>
        <dbReference type="ARBA" id="ARBA00004123"/>
    </source>
</evidence>
<dbReference type="SMART" id="SM00451">
    <property type="entry name" value="ZnF_U1"/>
    <property type="match status" value="1"/>
</dbReference>
<evidence type="ECO:0000256" key="2">
    <source>
        <dbReference type="ARBA" id="ARBA00008776"/>
    </source>
</evidence>
<dbReference type="InterPro" id="IPR036236">
    <property type="entry name" value="Znf_C2H2_sf"/>
</dbReference>
<sequence length="568" mass="65456">MMDCIGWTPLLRRGWALAQPCQLIQSSYKSVLQLTTQHKQPPKMSFSILEDVRGTHQELDRLTSYLTSLLLPGPPRGSHREKLVQAHRAKYLSDLITLRAGNLLESYADRDQERALEIEKLSQTNAGDLNEFYSRLGSLNEFHRKYPNHHLNSDLSATFDWSGLEGEVIDGRDFIDRMFTGEELLGRYLDLHILHDTYNNLTSTSNLASKRLPYISYIDTFDQFNNIPRTTKSRPEYITYLKDLRDYLESFHRRTHPLYDLDADLNNLYEEFEEKWASGELSGWTYEEAETSEGIWCEACTKLYSKQTVYDAHLKSKRHLKAIEKLKGGTGSGETSSGEAPSAQNLKELRRAKDRPIAFLEQEIGLLGKLLESFRVDTKANVERRAALTDKERQQEIEEYEEREAKERLEAERQAELAAHGDGTGGAAGGETAGDDEEDDEARIYNPLKLPLGWDGKPIPYWLYKLHGLGVEYKCEICSDFVYMGRKNFERHFQESRHAFGMRALGLPNTKHFHEITRIEDAFALAEKLKSEGRAEIFRDETMEELEDDEGNVYNRKTYEDLQRQGLL</sequence>
<dbReference type="Proteomes" id="UP000325313">
    <property type="component" value="Unassembled WGS sequence"/>
</dbReference>
<keyword evidence="5" id="KW-0863">Zinc-finger</keyword>
<keyword evidence="6" id="KW-0862">Zinc</keyword>
<evidence type="ECO:0000256" key="3">
    <source>
        <dbReference type="ARBA" id="ARBA00022553"/>
    </source>
</evidence>
<evidence type="ECO:0000313" key="12">
    <source>
        <dbReference type="Proteomes" id="UP000324748"/>
    </source>
</evidence>